<feature type="transmembrane region" description="Helical" evidence="1">
    <location>
        <begin position="58"/>
        <end position="75"/>
    </location>
</feature>
<keyword evidence="3" id="KW-1185">Reference proteome</keyword>
<organism evidence="2 3">
    <name type="scientific">Kouleothrix aurantiaca</name>
    <dbReference type="NCBI Taxonomy" id="186479"/>
    <lineage>
        <taxon>Bacteria</taxon>
        <taxon>Bacillati</taxon>
        <taxon>Chloroflexota</taxon>
        <taxon>Chloroflexia</taxon>
        <taxon>Chloroflexales</taxon>
        <taxon>Roseiflexineae</taxon>
        <taxon>Roseiflexaceae</taxon>
        <taxon>Kouleothrix</taxon>
    </lineage>
</organism>
<evidence type="ECO:0000313" key="2">
    <source>
        <dbReference type="EMBL" id="KPV52161.1"/>
    </source>
</evidence>
<name>A0A0P9CZY5_9CHLR</name>
<dbReference type="AlphaFoldDB" id="A0A0P9CZY5"/>
<accession>A0A0P9CZY5</accession>
<evidence type="ECO:0000256" key="1">
    <source>
        <dbReference type="SAM" id="Phobius"/>
    </source>
</evidence>
<dbReference type="Proteomes" id="UP000050509">
    <property type="component" value="Unassembled WGS sequence"/>
</dbReference>
<feature type="transmembrane region" description="Helical" evidence="1">
    <location>
        <begin position="18"/>
        <end position="38"/>
    </location>
</feature>
<gene>
    <name evidence="2" type="ORF">SE17_17120</name>
</gene>
<sequence>MTTKRIARPGENVSLSQMYGWGAWAMWFLSSVATAFAANPLMVKIAARVGYSGDTGEAVGLGLAILFGFGLQWSITIAERPVLRFNLSPLVLFALANLVAAARLLMRRAR</sequence>
<protein>
    <submittedName>
        <fullName evidence="2">Uncharacterized protein</fullName>
    </submittedName>
</protein>
<comment type="caution">
    <text evidence="2">The sequence shown here is derived from an EMBL/GenBank/DDBJ whole genome shotgun (WGS) entry which is preliminary data.</text>
</comment>
<keyword evidence="1" id="KW-0812">Transmembrane</keyword>
<dbReference type="EMBL" id="LJCR01000640">
    <property type="protein sequence ID" value="KPV52161.1"/>
    <property type="molecule type" value="Genomic_DNA"/>
</dbReference>
<reference evidence="2 3" key="1">
    <citation type="submission" date="2015-09" db="EMBL/GenBank/DDBJ databases">
        <title>Draft genome sequence of Kouleothrix aurantiaca JCM 19913.</title>
        <authorList>
            <person name="Hemp J."/>
        </authorList>
    </citation>
    <scope>NUCLEOTIDE SEQUENCE [LARGE SCALE GENOMIC DNA]</scope>
    <source>
        <strain evidence="2 3">COM-B</strain>
    </source>
</reference>
<proteinExistence type="predicted"/>
<keyword evidence="1" id="KW-1133">Transmembrane helix</keyword>
<feature type="transmembrane region" description="Helical" evidence="1">
    <location>
        <begin position="87"/>
        <end position="106"/>
    </location>
</feature>
<evidence type="ECO:0000313" key="3">
    <source>
        <dbReference type="Proteomes" id="UP000050509"/>
    </source>
</evidence>
<keyword evidence="1" id="KW-0472">Membrane</keyword>